<evidence type="ECO:0000313" key="2">
    <source>
        <dbReference type="Proteomes" id="UP000323886"/>
    </source>
</evidence>
<dbReference type="EMBL" id="VWPL01000017">
    <property type="protein sequence ID" value="KAA5600400.1"/>
    <property type="molecule type" value="Genomic_DNA"/>
</dbReference>
<protein>
    <submittedName>
        <fullName evidence="1">Uncharacterized protein</fullName>
    </submittedName>
</protein>
<proteinExistence type="predicted"/>
<dbReference type="AlphaFoldDB" id="A0A5M6HWV7"/>
<gene>
    <name evidence="1" type="ORF">F1193_10705</name>
</gene>
<reference evidence="1 2" key="1">
    <citation type="submission" date="2019-09" db="EMBL/GenBank/DDBJ databases">
        <title>Draft Whole-Genome sequence of Blastochloris sulfoviridis DSM 729.</title>
        <authorList>
            <person name="Meyer T.E."/>
            <person name="Kyndt J.A."/>
        </authorList>
    </citation>
    <scope>NUCLEOTIDE SEQUENCE [LARGE SCALE GENOMIC DNA]</scope>
    <source>
        <strain evidence="1 2">DSM 729</strain>
    </source>
</reference>
<comment type="caution">
    <text evidence="1">The sequence shown here is derived from an EMBL/GenBank/DDBJ whole genome shotgun (WGS) entry which is preliminary data.</text>
</comment>
<dbReference type="Proteomes" id="UP000323886">
    <property type="component" value="Unassembled WGS sequence"/>
</dbReference>
<keyword evidence="2" id="KW-1185">Reference proteome</keyword>
<name>A0A5M6HWV7_9HYPH</name>
<accession>A0A5M6HWV7</accession>
<organism evidence="1 2">
    <name type="scientific">Blastochloris sulfoviridis</name>
    <dbReference type="NCBI Taxonomy" id="50712"/>
    <lineage>
        <taxon>Bacteria</taxon>
        <taxon>Pseudomonadati</taxon>
        <taxon>Pseudomonadota</taxon>
        <taxon>Alphaproteobacteria</taxon>
        <taxon>Hyphomicrobiales</taxon>
        <taxon>Blastochloridaceae</taxon>
        <taxon>Blastochloris</taxon>
    </lineage>
</organism>
<dbReference type="OrthoDB" id="9809589at2"/>
<sequence length="166" mass="18609">MRPGDTKGGESAPPEVITDSARLPEPVARMRARILEAARSGSLEKVATVMQSNELMPIFTFGNDRDPLALWQAAFPDSKGVEVLGILLDVMEAPFVHVDQGTPQEMFIWPYFARYPIRNLDPEQLVELFRIVTGSDYREMVEFGAYAFYRVGIAPDGVWHFFVAGE</sequence>
<evidence type="ECO:0000313" key="1">
    <source>
        <dbReference type="EMBL" id="KAA5600400.1"/>
    </source>
</evidence>